<dbReference type="PROSITE" id="PS51257">
    <property type="entry name" value="PROKAR_LIPOPROTEIN"/>
    <property type="match status" value="1"/>
</dbReference>
<dbReference type="Pfam" id="PF14322">
    <property type="entry name" value="SusD-like_3"/>
    <property type="match status" value="1"/>
</dbReference>
<evidence type="ECO:0000256" key="3">
    <source>
        <dbReference type="ARBA" id="ARBA00022729"/>
    </source>
</evidence>
<comment type="similarity">
    <text evidence="2">Belongs to the SusD family.</text>
</comment>
<keyword evidence="4" id="KW-0472">Membrane</keyword>
<comment type="subcellular location">
    <subcellularLocation>
        <location evidence="1">Cell outer membrane</location>
    </subcellularLocation>
</comment>
<dbReference type="SUPFAM" id="SSF48452">
    <property type="entry name" value="TPR-like"/>
    <property type="match status" value="1"/>
</dbReference>
<keyword evidence="5" id="KW-0998">Cell outer membrane</keyword>
<dbReference type="Proteomes" id="UP000242818">
    <property type="component" value="Unassembled WGS sequence"/>
</dbReference>
<dbReference type="Pfam" id="PF07980">
    <property type="entry name" value="SusD_RagB"/>
    <property type="match status" value="1"/>
</dbReference>
<reference evidence="9 10" key="1">
    <citation type="submission" date="2016-08" db="EMBL/GenBank/DDBJ databases">
        <authorList>
            <person name="Seilhamer J.J."/>
        </authorList>
    </citation>
    <scope>NUCLEOTIDE SEQUENCE [LARGE SCALE GENOMIC DNA]</scope>
    <source>
        <strain evidence="9 10">A37T2</strain>
    </source>
</reference>
<evidence type="ECO:0000256" key="2">
    <source>
        <dbReference type="ARBA" id="ARBA00006275"/>
    </source>
</evidence>
<dbReference type="GO" id="GO:0009279">
    <property type="term" value="C:cell outer membrane"/>
    <property type="evidence" value="ECO:0007669"/>
    <property type="project" value="UniProtKB-SubCell"/>
</dbReference>
<protein>
    <submittedName>
        <fullName evidence="9">RagB/SusD domain-containing protein</fullName>
    </submittedName>
</protein>
<evidence type="ECO:0000256" key="6">
    <source>
        <dbReference type="SAM" id="SignalP"/>
    </source>
</evidence>
<dbReference type="RefSeq" id="WP_089708093.1">
    <property type="nucleotide sequence ID" value="NZ_FMAR01000001.1"/>
</dbReference>
<feature type="signal peptide" evidence="6">
    <location>
        <begin position="1"/>
        <end position="21"/>
    </location>
</feature>
<name>A0A1C3Z199_9BACT</name>
<sequence>MKSYIQLFTAIYLVLALTACQKFLDVSPKDDVSDEQTITDKASAETAIRGMYRSLADNGYYGSSFQSNSYLQGDNLDWTDSRTVSLQFLQHNVRPDNDEVQTVWTAIYETVNRANYAIAKIPGVQDPLFPQSERDQLLGEAYFVRALAYFDLGRTWGGVQLVLEPTESIAASKDLTRSSQADTYAQVLKDLEAAEPLLPLTTNRVRATRKTVWALRARLHLYRGEWAAANEYADKLTTDITNYPLQSPYNSFFANNAVGTPESVLETSYSANNTNAHRSQWQPPANGGTRRWAPNAAFLALVNDPAIGGNRSAMVAQTAQGQWYGNMYYRSPATDPAYVIRIAELFLISAEAQAQLNNLDSARINLNAVRNRAGLAPTTATTQQNILLAIENERRLEFAFEPHRWYDLVRTGRAAAVTGVTDVNKYVLPIPIQELSVDKSLVQNPGYN</sequence>
<evidence type="ECO:0000313" key="10">
    <source>
        <dbReference type="Proteomes" id="UP000242818"/>
    </source>
</evidence>
<evidence type="ECO:0000256" key="5">
    <source>
        <dbReference type="ARBA" id="ARBA00023237"/>
    </source>
</evidence>
<evidence type="ECO:0000259" key="7">
    <source>
        <dbReference type="Pfam" id="PF07980"/>
    </source>
</evidence>
<gene>
    <name evidence="9" type="ORF">GA0116948_101198</name>
</gene>
<dbReference type="InterPro" id="IPR033985">
    <property type="entry name" value="SusD-like_N"/>
</dbReference>
<feature type="domain" description="SusD-like N-terminal" evidence="8">
    <location>
        <begin position="22"/>
        <end position="221"/>
    </location>
</feature>
<dbReference type="CDD" id="cd08977">
    <property type="entry name" value="SusD"/>
    <property type="match status" value="1"/>
</dbReference>
<dbReference type="OrthoDB" id="621570at2"/>
<organism evidence="9 10">
    <name type="scientific">Chitinophaga costaii</name>
    <dbReference type="NCBI Taxonomy" id="1335309"/>
    <lineage>
        <taxon>Bacteria</taxon>
        <taxon>Pseudomonadati</taxon>
        <taxon>Bacteroidota</taxon>
        <taxon>Chitinophagia</taxon>
        <taxon>Chitinophagales</taxon>
        <taxon>Chitinophagaceae</taxon>
        <taxon>Chitinophaga</taxon>
    </lineage>
</organism>
<proteinExistence type="inferred from homology"/>
<accession>A0A1C3Z199</accession>
<evidence type="ECO:0000313" key="9">
    <source>
        <dbReference type="EMBL" id="SCB76167.1"/>
    </source>
</evidence>
<feature type="domain" description="RagB/SusD" evidence="7">
    <location>
        <begin position="332"/>
        <end position="414"/>
    </location>
</feature>
<evidence type="ECO:0000256" key="4">
    <source>
        <dbReference type="ARBA" id="ARBA00023136"/>
    </source>
</evidence>
<dbReference type="AlphaFoldDB" id="A0A1C3Z199"/>
<evidence type="ECO:0000256" key="1">
    <source>
        <dbReference type="ARBA" id="ARBA00004442"/>
    </source>
</evidence>
<dbReference type="Gene3D" id="1.25.40.390">
    <property type="match status" value="2"/>
</dbReference>
<dbReference type="STRING" id="1335309.GA0116948_101198"/>
<keyword evidence="3 6" id="KW-0732">Signal</keyword>
<evidence type="ECO:0000259" key="8">
    <source>
        <dbReference type="Pfam" id="PF14322"/>
    </source>
</evidence>
<dbReference type="InterPro" id="IPR011990">
    <property type="entry name" value="TPR-like_helical_dom_sf"/>
</dbReference>
<dbReference type="EMBL" id="FMAR01000001">
    <property type="protein sequence ID" value="SCB76167.1"/>
    <property type="molecule type" value="Genomic_DNA"/>
</dbReference>
<dbReference type="InterPro" id="IPR012944">
    <property type="entry name" value="SusD_RagB_dom"/>
</dbReference>
<feature type="chain" id="PRO_5008687890" evidence="6">
    <location>
        <begin position="22"/>
        <end position="448"/>
    </location>
</feature>
<keyword evidence="10" id="KW-1185">Reference proteome</keyword>